<sequence length="545" mass="60846">MLRGVWLQSTEVCSALCERLMTELQVTKALRIDHSVKFCKRLKSWKGGTGKRESMKDAKMLLLMQNEIGQIVGRRLTRSENNDEMRALLLHIKSSFKPGDSSISVVSDKASAIRNVVHDVFGGTVATKQDPFHVMQRFSEKLKNKGKRKTFYKLLQGAIYSVNGQLRSPEEMAENLREVVAGVSASELAWSQSEWDGCLNSNLNQIAAGDLDIDDNTYVEGGVQVSVVSTSQLEGLHAALKRLLSRQVSVEVGLRILDIFILGHNLRVGAKFGRNPSLGHADIVTVAKASLMCRGTLPETPLGEFVANLLSKPVMNPQYRSESTQGFTFSKWQAIFDSVRVNPYALEARLNRSRLHRNRIKELLLLQSTQRSKVSRMGFLQSLCLSEASYESDAGFLSEEFELLRQLRKEQGATGRSWSTAPLVSTIMFNIVASTSQNQRLNIRRRSYVTIAQRVGSLAAETPATPAIAIRSTPSIFSFTNEAATGGETSHHEQVFQLELFSALRATRQLTSIKNVFLQVYDFASHCVKEYIQSQKRHYLPGGKR</sequence>
<evidence type="ECO:0000313" key="1">
    <source>
        <dbReference type="EMBL" id="KAL3658508.1"/>
    </source>
</evidence>
<accession>A0ABD3EVL9</accession>
<evidence type="ECO:0000313" key="2">
    <source>
        <dbReference type="Proteomes" id="UP001632037"/>
    </source>
</evidence>
<dbReference type="AlphaFoldDB" id="A0ABD3EVL9"/>
<keyword evidence="2" id="KW-1185">Reference proteome</keyword>
<dbReference type="Proteomes" id="UP001632037">
    <property type="component" value="Unassembled WGS sequence"/>
</dbReference>
<comment type="caution">
    <text evidence="1">The sequence shown here is derived from an EMBL/GenBank/DDBJ whole genome shotgun (WGS) entry which is preliminary data.</text>
</comment>
<gene>
    <name evidence="1" type="ORF">V7S43_016392</name>
</gene>
<dbReference type="EMBL" id="JBIMZQ010000053">
    <property type="protein sequence ID" value="KAL3658508.1"/>
    <property type="molecule type" value="Genomic_DNA"/>
</dbReference>
<organism evidence="1 2">
    <name type="scientific">Phytophthora oleae</name>
    <dbReference type="NCBI Taxonomy" id="2107226"/>
    <lineage>
        <taxon>Eukaryota</taxon>
        <taxon>Sar</taxon>
        <taxon>Stramenopiles</taxon>
        <taxon>Oomycota</taxon>
        <taxon>Peronosporomycetes</taxon>
        <taxon>Peronosporales</taxon>
        <taxon>Peronosporaceae</taxon>
        <taxon>Phytophthora</taxon>
    </lineage>
</organism>
<name>A0ABD3EVL9_9STRA</name>
<proteinExistence type="predicted"/>
<protein>
    <submittedName>
        <fullName evidence="1">Uncharacterized protein</fullName>
    </submittedName>
</protein>
<reference evidence="1 2" key="1">
    <citation type="submission" date="2024-09" db="EMBL/GenBank/DDBJ databases">
        <title>Genome sequencing and assembly of Phytophthora oleae, isolate VK10A, causative agent of rot of olive drupes.</title>
        <authorList>
            <person name="Conti Taguali S."/>
            <person name="Riolo M."/>
            <person name="La Spada F."/>
            <person name="Cacciola S.O."/>
            <person name="Dionisio G."/>
        </authorList>
    </citation>
    <scope>NUCLEOTIDE SEQUENCE [LARGE SCALE GENOMIC DNA]</scope>
    <source>
        <strain evidence="1 2">VK10A</strain>
    </source>
</reference>